<dbReference type="Pfam" id="PF07086">
    <property type="entry name" value="Jagunal"/>
    <property type="match status" value="1"/>
</dbReference>
<feature type="transmembrane region" description="Helical" evidence="9">
    <location>
        <begin position="128"/>
        <end position="147"/>
    </location>
</feature>
<dbReference type="SUPFAM" id="SSF56235">
    <property type="entry name" value="N-terminal nucleophile aminohydrolases (Ntn hydrolases)"/>
    <property type="match status" value="1"/>
</dbReference>
<comment type="caution">
    <text evidence="10">The sequence shown here is derived from an EMBL/GenBank/DDBJ whole genome shotgun (WGS) entry which is preliminary data.</text>
</comment>
<dbReference type="PROSITE" id="PS51476">
    <property type="entry name" value="PROTEASOME_BETA_2"/>
    <property type="match status" value="1"/>
</dbReference>
<comment type="subunit">
    <text evidence="8">The 26S proteasome consists of a 20S proteasome core and two 19S regulatory subunits. The 20S proteasome core is composed of 28 subunits that are arranged in four stacked rings, resulting in a barrel-shaped structure. The two end rings are each formed by seven alpha subunits, and the two central rings are each formed by seven beta subunits. The catalytic chamber with the active sites is on the inside of the barrel.</text>
</comment>
<dbReference type="AlphaFoldDB" id="A0A368H6J9"/>
<evidence type="ECO:0000256" key="1">
    <source>
        <dbReference type="ARBA" id="ARBA00004477"/>
    </source>
</evidence>
<dbReference type="InterPro" id="IPR009787">
    <property type="entry name" value="Jagunal"/>
</dbReference>
<keyword evidence="3 9" id="KW-0812">Transmembrane</keyword>
<dbReference type="OrthoDB" id="37597at2759"/>
<name>A0A368H6J9_ANCCA</name>
<evidence type="ECO:0000313" key="11">
    <source>
        <dbReference type="Proteomes" id="UP000252519"/>
    </source>
</evidence>
<dbReference type="STRING" id="29170.A0A368H6J9"/>
<evidence type="ECO:0000256" key="6">
    <source>
        <dbReference type="ARBA" id="ARBA00023136"/>
    </source>
</evidence>
<keyword evidence="5 9" id="KW-1133">Transmembrane helix</keyword>
<dbReference type="PANTHER" id="PTHR32194:SF3">
    <property type="entry name" value="PROTEASOME SUBUNIT BETA"/>
    <property type="match status" value="1"/>
</dbReference>
<keyword evidence="7" id="KW-0865">Zymogen</keyword>
<comment type="subcellular location">
    <subcellularLocation>
        <location evidence="1">Endoplasmic reticulum membrane</location>
        <topology evidence="1">Multi-pass membrane protein</topology>
    </subcellularLocation>
</comment>
<proteinExistence type="inferred from homology"/>
<dbReference type="GO" id="GO:0007029">
    <property type="term" value="P:endoplasmic reticulum organization"/>
    <property type="evidence" value="ECO:0007669"/>
    <property type="project" value="InterPro"/>
</dbReference>
<evidence type="ECO:0000256" key="5">
    <source>
        <dbReference type="ARBA" id="ARBA00022989"/>
    </source>
</evidence>
<evidence type="ECO:0000256" key="4">
    <source>
        <dbReference type="ARBA" id="ARBA00022824"/>
    </source>
</evidence>
<sequence>MSSRGQRAAGTDGTDFQHRQRIAAHYQEREIEHCEVLDVCNTSFFSAQYKFILKWFFAPHILILIFMWAKVGSEVLRREFGWRSAFFERLDMPSAYPWEYVWCLSFIPIICAMLSFPKNRVKLINYHYYGHFVFGILPCMIGLGGQLPELFDYMSDQENSQTPTFKGVFPMVIIWYIFFAVALQIHGTMWGCTFDEQNENDQDVVVLKNNFMHEPVPNMFAFPQPPLGIQAKDFVATHFGKDAKNMQFRRGTTTLAFIYEPATANDKGGIVVAVDSRASSGEYISSKSVMKILDIGDHMVATMAGGAADCQFWTRTVAKYCNLFELREKTQITVAAASKYFANVLYGYRGMGLSVLFITKKLAELLVILDVCTKAALFQGSMIAGYDKRGPQIFKVDSDGDRCQLQVCSVGSGSLNAYGVLDTHYKRKMTDEEALKLGRRAIMHATYRDSGSGGVCNMVHITPKEKIRLPAIDVSKLWYEFADELGRDIAYEPRDD</sequence>
<comment type="similarity">
    <text evidence="2">Belongs to the jagunal family.</text>
</comment>
<feature type="transmembrane region" description="Helical" evidence="9">
    <location>
        <begin position="98"/>
        <end position="116"/>
    </location>
</feature>
<keyword evidence="4" id="KW-0256">Endoplasmic reticulum</keyword>
<organism evidence="10 11">
    <name type="scientific">Ancylostoma caninum</name>
    <name type="common">Dog hookworm</name>
    <dbReference type="NCBI Taxonomy" id="29170"/>
    <lineage>
        <taxon>Eukaryota</taxon>
        <taxon>Metazoa</taxon>
        <taxon>Ecdysozoa</taxon>
        <taxon>Nematoda</taxon>
        <taxon>Chromadorea</taxon>
        <taxon>Rhabditida</taxon>
        <taxon>Rhabditina</taxon>
        <taxon>Rhabditomorpha</taxon>
        <taxon>Strongyloidea</taxon>
        <taxon>Ancylostomatidae</taxon>
        <taxon>Ancylostomatinae</taxon>
        <taxon>Ancylostoma</taxon>
    </lineage>
</organism>
<evidence type="ECO:0000313" key="10">
    <source>
        <dbReference type="EMBL" id="RCN52231.1"/>
    </source>
</evidence>
<dbReference type="InterPro" id="IPR023333">
    <property type="entry name" value="Proteasome_suB-type"/>
</dbReference>
<evidence type="ECO:0000256" key="2">
    <source>
        <dbReference type="ARBA" id="ARBA00008462"/>
    </source>
</evidence>
<feature type="transmembrane region" description="Helical" evidence="9">
    <location>
        <begin position="51"/>
        <end position="69"/>
    </location>
</feature>
<dbReference type="Proteomes" id="UP000252519">
    <property type="component" value="Unassembled WGS sequence"/>
</dbReference>
<dbReference type="InterPro" id="IPR029055">
    <property type="entry name" value="Ntn_hydrolases_N"/>
</dbReference>
<evidence type="ECO:0000256" key="8">
    <source>
        <dbReference type="ARBA" id="ARBA00026071"/>
    </source>
</evidence>
<dbReference type="GO" id="GO:0005839">
    <property type="term" value="C:proteasome core complex"/>
    <property type="evidence" value="ECO:0007669"/>
    <property type="project" value="InterPro"/>
</dbReference>
<evidence type="ECO:0000256" key="7">
    <source>
        <dbReference type="ARBA" id="ARBA00023145"/>
    </source>
</evidence>
<dbReference type="InterPro" id="IPR001353">
    <property type="entry name" value="Proteasome_sua/b"/>
</dbReference>
<dbReference type="PANTHER" id="PTHR32194">
    <property type="entry name" value="METALLOPROTEASE TLDD"/>
    <property type="match status" value="1"/>
</dbReference>
<gene>
    <name evidence="10" type="ORF">ANCCAN_01664</name>
</gene>
<reference evidence="10 11" key="1">
    <citation type="submission" date="2014-10" db="EMBL/GenBank/DDBJ databases">
        <title>Draft genome of the hookworm Ancylostoma caninum.</title>
        <authorList>
            <person name="Mitreva M."/>
        </authorList>
    </citation>
    <scope>NUCLEOTIDE SEQUENCE [LARGE SCALE GENOMIC DNA]</scope>
    <source>
        <strain evidence="10 11">Baltimore</strain>
    </source>
</reference>
<evidence type="ECO:0000256" key="3">
    <source>
        <dbReference type="ARBA" id="ARBA00022692"/>
    </source>
</evidence>
<dbReference type="Pfam" id="PF00227">
    <property type="entry name" value="Proteasome"/>
    <property type="match status" value="2"/>
</dbReference>
<accession>A0A368H6J9</accession>
<dbReference type="Gene3D" id="3.60.20.10">
    <property type="entry name" value="Glutamine Phosphoribosylpyrophosphate, subunit 1, domain 1"/>
    <property type="match status" value="1"/>
</dbReference>
<dbReference type="GO" id="GO:0005789">
    <property type="term" value="C:endoplasmic reticulum membrane"/>
    <property type="evidence" value="ECO:0007669"/>
    <property type="project" value="UniProtKB-SubCell"/>
</dbReference>
<keyword evidence="6 9" id="KW-0472">Membrane</keyword>
<dbReference type="EMBL" id="JOJR01000008">
    <property type="protein sequence ID" value="RCN52231.1"/>
    <property type="molecule type" value="Genomic_DNA"/>
</dbReference>
<evidence type="ECO:0000256" key="9">
    <source>
        <dbReference type="SAM" id="Phobius"/>
    </source>
</evidence>
<protein>
    <submittedName>
        <fullName evidence="10">Peptidase, T1 family</fullName>
    </submittedName>
</protein>
<dbReference type="GO" id="GO:0051603">
    <property type="term" value="P:proteolysis involved in protein catabolic process"/>
    <property type="evidence" value="ECO:0007669"/>
    <property type="project" value="InterPro"/>
</dbReference>
<feature type="transmembrane region" description="Helical" evidence="9">
    <location>
        <begin position="167"/>
        <end position="185"/>
    </location>
</feature>
<keyword evidence="11" id="KW-1185">Reference proteome</keyword>